<evidence type="ECO:0000256" key="2">
    <source>
        <dbReference type="SAM" id="SignalP"/>
    </source>
</evidence>
<proteinExistence type="inferred from homology"/>
<keyword evidence="2" id="KW-0732">Signal</keyword>
<dbReference type="CDD" id="cd07061">
    <property type="entry name" value="HP_HAP_like"/>
    <property type="match status" value="1"/>
</dbReference>
<feature type="signal peptide" evidence="2">
    <location>
        <begin position="1"/>
        <end position="27"/>
    </location>
</feature>
<dbReference type="VEuPathDB" id="TriTrypDB:ECC02_008867"/>
<feature type="chain" id="PRO_5016058953" evidence="2">
    <location>
        <begin position="28"/>
        <end position="459"/>
    </location>
</feature>
<dbReference type="EMBL" id="PRFC01000057">
    <property type="protein sequence ID" value="PWV11750.1"/>
    <property type="molecule type" value="Genomic_DNA"/>
</dbReference>
<dbReference type="SUPFAM" id="SSF53254">
    <property type="entry name" value="Phosphoglycerate mutase-like"/>
    <property type="match status" value="1"/>
</dbReference>
<protein>
    <submittedName>
        <fullName evidence="3">Putative acid phosphatase</fullName>
    </submittedName>
</protein>
<dbReference type="VEuPathDB" id="TriTrypDB:TcBrA4_0017840"/>
<sequence>MGITAGMGGRVFLPIILLLLWTHVGRFSEVTVVAAVTPVDNRQPHPHGTAAPIPDVEKTPEIQRRLDKVGESELVVTKLFVLNRHGHRTPNAPYWDYCPRDRKNRRNYDVYAEDLTGLGMKEEYELGQYLRQKYADIIGDRFNRSLHFFRAVGEPRILQSAVAVSQGIFPDGFGPGGFLPNRPQFVPVFSDMDTHEYLLDDVPCFRRAESDVKHWIKSSLAEFVADANVAEVLKYMRKVCGTPTKEPNSLFAYIKIVADGMIFNTDYGLNVCGGSITPEMLFRIRNVSMQFLLARLYHTDEQQTYTAVDLPYRFLRIMKENSPPSGKKLNDFVDTRQESVFYFVHREALYAFAGFFGFMYNVPGLPRNELPVASTLIVERLERKHSLRLDKERLTYVKFILKTPYHGTSTIQIPRCKIPQLCRLDELQHIYDQRVARTGTWEKLCNYTYSEIDHDTDIR</sequence>
<evidence type="ECO:0000256" key="1">
    <source>
        <dbReference type="ARBA" id="ARBA00005375"/>
    </source>
</evidence>
<dbReference type="VEuPathDB" id="TriTrypDB:TcG_06826"/>
<dbReference type="GO" id="GO:0016791">
    <property type="term" value="F:phosphatase activity"/>
    <property type="evidence" value="ECO:0007669"/>
    <property type="project" value="TreeGrafter"/>
</dbReference>
<dbReference type="Gene3D" id="3.40.50.1240">
    <property type="entry name" value="Phosphoglycerate mutase-like"/>
    <property type="match status" value="1"/>
</dbReference>
<dbReference type="OrthoDB" id="258392at2759"/>
<comment type="caution">
    <text evidence="3">The sequence shown here is derived from an EMBL/GenBank/DDBJ whole genome shotgun (WGS) entry which is preliminary data.</text>
</comment>
<comment type="similarity">
    <text evidence="1">Belongs to the histidine acid phosphatase family.</text>
</comment>
<dbReference type="SMR" id="A0A2V2WT15"/>
<dbReference type="PANTHER" id="PTHR11567:SF137">
    <property type="entry name" value="PHOSPHATASE, PUTATIVE-RELATED"/>
    <property type="match status" value="1"/>
</dbReference>
<dbReference type="Proteomes" id="UP000246078">
    <property type="component" value="Unassembled WGS sequence"/>
</dbReference>
<dbReference type="VEuPathDB" id="TriTrypDB:TCSYLVIO_007462"/>
<dbReference type="VEuPathDB" id="TriTrypDB:C4B63_101g25"/>
<dbReference type="VEuPathDB" id="TriTrypDB:TcCLB.510181.100"/>
<dbReference type="AlphaFoldDB" id="A0A2V2WT15"/>
<dbReference type="VEuPathDB" id="TriTrypDB:TCDM_08279"/>
<dbReference type="Pfam" id="PF00328">
    <property type="entry name" value="His_Phos_2"/>
    <property type="match status" value="1"/>
</dbReference>
<dbReference type="VEuPathDB" id="TriTrypDB:TcCL_NonESM07089"/>
<dbReference type="InterPro" id="IPR029033">
    <property type="entry name" value="His_PPase_superfam"/>
</dbReference>
<organism evidence="3 4">
    <name type="scientific">Trypanosoma cruzi</name>
    <dbReference type="NCBI Taxonomy" id="5693"/>
    <lineage>
        <taxon>Eukaryota</taxon>
        <taxon>Discoba</taxon>
        <taxon>Euglenozoa</taxon>
        <taxon>Kinetoplastea</taxon>
        <taxon>Metakinetoplastina</taxon>
        <taxon>Trypanosomatida</taxon>
        <taxon>Trypanosomatidae</taxon>
        <taxon>Trypanosoma</taxon>
        <taxon>Schizotrypanum</taxon>
    </lineage>
</organism>
<dbReference type="VEuPathDB" id="TriTrypDB:TcCLB.503431.60"/>
<reference evidence="3 4" key="1">
    <citation type="journal article" date="2018" name="Microb. Genom.">
        <title>Expanding an expanded genome: long-read sequencing of Trypanosoma cruzi.</title>
        <authorList>
            <person name="Berna L."/>
            <person name="Rodriguez M."/>
            <person name="Chiribao M.L."/>
            <person name="Parodi-Talice A."/>
            <person name="Pita S."/>
            <person name="Rijo G."/>
            <person name="Alvarez-Valin F."/>
            <person name="Robello C."/>
        </authorList>
    </citation>
    <scope>NUCLEOTIDE SEQUENCE [LARGE SCALE GENOMIC DNA]</scope>
    <source>
        <strain evidence="3 4">TCC</strain>
    </source>
</reference>
<dbReference type="PANTHER" id="PTHR11567">
    <property type="entry name" value="ACID PHOSPHATASE-RELATED"/>
    <property type="match status" value="1"/>
</dbReference>
<dbReference type="VEuPathDB" id="TriTrypDB:Tc_MARK_3752"/>
<dbReference type="InterPro" id="IPR050645">
    <property type="entry name" value="Histidine_acid_phosphatase"/>
</dbReference>
<evidence type="ECO:0000313" key="3">
    <source>
        <dbReference type="EMBL" id="PWV11750.1"/>
    </source>
</evidence>
<dbReference type="OMA" id="HFEGYFR"/>
<evidence type="ECO:0000313" key="4">
    <source>
        <dbReference type="Proteomes" id="UP000246078"/>
    </source>
</evidence>
<dbReference type="VEuPathDB" id="TriTrypDB:BCY84_22816"/>
<accession>A0A2V2WT15</accession>
<dbReference type="VEuPathDB" id="TriTrypDB:C3747_57g128"/>
<gene>
    <name evidence="3" type="ORF">C3747_57g128</name>
</gene>
<dbReference type="InterPro" id="IPR000560">
    <property type="entry name" value="His_Pase_clade-2"/>
</dbReference>
<name>A0A2V2WT15_TRYCR</name>